<protein>
    <submittedName>
        <fullName evidence="3">LLM class F420-dependent oxidoreductase</fullName>
    </submittedName>
</protein>
<gene>
    <name evidence="3" type="ORF">IEZ25_05850</name>
</gene>
<feature type="domain" description="Luciferase-like" evidence="2">
    <location>
        <begin position="6"/>
        <end position="323"/>
    </location>
</feature>
<dbReference type="CDD" id="cd01097">
    <property type="entry name" value="Tetrahydromethanopterin_reductase"/>
    <property type="match status" value="1"/>
</dbReference>
<evidence type="ECO:0000313" key="3">
    <source>
        <dbReference type="EMBL" id="MBD3914131.1"/>
    </source>
</evidence>
<keyword evidence="4" id="KW-1185">Reference proteome</keyword>
<dbReference type="PANTHER" id="PTHR43244">
    <property type="match status" value="1"/>
</dbReference>
<dbReference type="SUPFAM" id="SSF51679">
    <property type="entry name" value="Bacterial luciferase-like"/>
    <property type="match status" value="1"/>
</dbReference>
<evidence type="ECO:0000256" key="1">
    <source>
        <dbReference type="ARBA" id="ARBA00023002"/>
    </source>
</evidence>
<name>A0ABR8MFT8_9ACTN</name>
<dbReference type="EMBL" id="JACXYY010000002">
    <property type="protein sequence ID" value="MBD3914131.1"/>
    <property type="molecule type" value="Genomic_DNA"/>
</dbReference>
<evidence type="ECO:0000259" key="2">
    <source>
        <dbReference type="Pfam" id="PF00296"/>
    </source>
</evidence>
<dbReference type="Gene3D" id="3.20.20.30">
    <property type="entry name" value="Luciferase-like domain"/>
    <property type="match status" value="1"/>
</dbReference>
<comment type="caution">
    <text evidence="3">The sequence shown here is derived from an EMBL/GenBank/DDBJ whole genome shotgun (WGS) entry which is preliminary data.</text>
</comment>
<organism evidence="3 4">
    <name type="scientific">Nocardioides hwasunensis</name>
    <dbReference type="NCBI Taxonomy" id="397258"/>
    <lineage>
        <taxon>Bacteria</taxon>
        <taxon>Bacillati</taxon>
        <taxon>Actinomycetota</taxon>
        <taxon>Actinomycetes</taxon>
        <taxon>Propionibacteriales</taxon>
        <taxon>Nocardioidaceae</taxon>
        <taxon>Nocardioides</taxon>
    </lineage>
</organism>
<dbReference type="PANTHER" id="PTHR43244:SF1">
    <property type="entry name" value="5,10-METHYLENETETRAHYDROMETHANOPTERIN REDUCTASE"/>
    <property type="match status" value="1"/>
</dbReference>
<sequence length="346" mass="36825">MRLATSLMYDGNPRTAADQVVALEKAGLDSVWVAEAYGFDSPTLMGYLAAKTETVKIGSAILNIYSRTPGALLQTAAGLDNVSGGRAILGLGVSGPQVIEGFHGVPYSKPMARTAEVIDLIRRGLRREPLTADGVFHLPLDREHGAVTGLGKPLKLLTKVERDSIPIWIASLGPKNVEQTAEIADGWIPHLFHPEKAHLVWGDALAAGNAKRLDGLGPLQVMAGGMVAIGEGPETKALLDFARPLFALYVGGMGAKGKNFYNDVARAYGYEEEAEKIQDLYLSGKKKEAEALVPAEWLEAANLVGPASYVKERIAAFEEAGVTDLTVVPASDDPAATVAQLKEWVS</sequence>
<dbReference type="InterPro" id="IPR019951">
    <property type="entry name" value="F420_OxRdatse_Rv3520c_pred"/>
</dbReference>
<dbReference type="InterPro" id="IPR050564">
    <property type="entry name" value="F420-G6PD/mer"/>
</dbReference>
<dbReference type="RefSeq" id="WP_191198458.1">
    <property type="nucleotide sequence ID" value="NZ_BAAAPA010000003.1"/>
</dbReference>
<dbReference type="Pfam" id="PF00296">
    <property type="entry name" value="Bac_luciferase"/>
    <property type="match status" value="1"/>
</dbReference>
<proteinExistence type="predicted"/>
<keyword evidence="1" id="KW-0560">Oxidoreductase</keyword>
<accession>A0ABR8MFT8</accession>
<evidence type="ECO:0000313" key="4">
    <source>
        <dbReference type="Proteomes" id="UP000649289"/>
    </source>
</evidence>
<reference evidence="3 4" key="1">
    <citation type="submission" date="2020-09" db="EMBL/GenBank/DDBJ databases">
        <title>novel species in genus Nocardioides.</title>
        <authorList>
            <person name="Zhang G."/>
        </authorList>
    </citation>
    <scope>NUCLEOTIDE SEQUENCE [LARGE SCALE GENOMIC DNA]</scope>
    <source>
        <strain evidence="3 4">19197</strain>
    </source>
</reference>
<dbReference type="NCBIfam" id="TIGR03559">
    <property type="entry name" value="F420_Rv3520c"/>
    <property type="match status" value="1"/>
</dbReference>
<dbReference type="InterPro" id="IPR036661">
    <property type="entry name" value="Luciferase-like_sf"/>
</dbReference>
<dbReference type="Proteomes" id="UP000649289">
    <property type="component" value="Unassembled WGS sequence"/>
</dbReference>
<dbReference type="InterPro" id="IPR011251">
    <property type="entry name" value="Luciferase-like_dom"/>
</dbReference>